<reference evidence="1" key="1">
    <citation type="submission" date="2022-01" db="EMBL/GenBank/DDBJ databases">
        <title>Pseudomonas sp. nov. isolated from Antarctic regolith.</title>
        <authorList>
            <person name="Novakova D."/>
            <person name="Sedlar K."/>
        </authorList>
    </citation>
    <scope>NUCLEOTIDE SEQUENCE</scope>
    <source>
        <strain evidence="1">P2647</strain>
    </source>
</reference>
<organism evidence="1 2">
    <name type="scientific">Pseudomonas petrae</name>
    <dbReference type="NCBI Taxonomy" id="2912190"/>
    <lineage>
        <taxon>Bacteria</taxon>
        <taxon>Pseudomonadati</taxon>
        <taxon>Pseudomonadota</taxon>
        <taxon>Gammaproteobacteria</taxon>
        <taxon>Pseudomonadales</taxon>
        <taxon>Pseudomonadaceae</taxon>
        <taxon>Pseudomonas</taxon>
    </lineage>
</organism>
<dbReference type="EMBL" id="JAKJXH010000017">
    <property type="protein sequence ID" value="MCF7543887.1"/>
    <property type="molecule type" value="Genomic_DNA"/>
</dbReference>
<dbReference type="RefSeq" id="WP_237253331.1">
    <property type="nucleotide sequence ID" value="NZ_JAKJXH010000017.1"/>
</dbReference>
<name>A0ABS9I8Z4_9PSED</name>
<protein>
    <submittedName>
        <fullName evidence="1">Uncharacterized protein</fullName>
    </submittedName>
</protein>
<proteinExistence type="predicted"/>
<evidence type="ECO:0000313" key="1">
    <source>
        <dbReference type="EMBL" id="MCF7543887.1"/>
    </source>
</evidence>
<sequence>MTQAEILIKDIESALSAEIAELNTLMVGAYLTQALNDGRLNRTEFNALTSTAGDSLRNWTRPSSI</sequence>
<gene>
    <name evidence="1" type="ORF">L4G47_16915</name>
</gene>
<comment type="caution">
    <text evidence="1">The sequence shown here is derived from an EMBL/GenBank/DDBJ whole genome shotgun (WGS) entry which is preliminary data.</text>
</comment>
<keyword evidence="2" id="KW-1185">Reference proteome</keyword>
<dbReference type="Proteomes" id="UP001162905">
    <property type="component" value="Unassembled WGS sequence"/>
</dbReference>
<accession>A0ABS9I8Z4</accession>
<evidence type="ECO:0000313" key="2">
    <source>
        <dbReference type="Proteomes" id="UP001162905"/>
    </source>
</evidence>